<accession>A0ABR8PR18</accession>
<dbReference type="PANTHER" id="PTHR43699:SF1">
    <property type="entry name" value="3-DEHYDROQUINATE DEHYDRATASE"/>
    <property type="match status" value="1"/>
</dbReference>
<dbReference type="PANTHER" id="PTHR43699">
    <property type="entry name" value="3-DEHYDROQUINATE DEHYDRATASE"/>
    <property type="match status" value="1"/>
</dbReference>
<comment type="catalytic activity">
    <reaction evidence="1 4">
        <text>3-dehydroquinate = 3-dehydroshikimate + H2O</text>
        <dbReference type="Rhea" id="RHEA:21096"/>
        <dbReference type="ChEBI" id="CHEBI:15377"/>
        <dbReference type="ChEBI" id="CHEBI:16630"/>
        <dbReference type="ChEBI" id="CHEBI:32364"/>
        <dbReference type="EC" id="4.2.1.10"/>
    </reaction>
</comment>
<evidence type="ECO:0000256" key="3">
    <source>
        <dbReference type="ARBA" id="ARBA00023270"/>
    </source>
</evidence>
<comment type="pathway">
    <text evidence="4">Metabolic intermediate biosynthesis; chorismate biosynthesis; chorismate from D-erythrose 4-phosphate and phosphoenolpyruvate: step 3/7.</text>
</comment>
<organism evidence="5 6">
    <name type="scientific">Clostridium cibarium</name>
    <dbReference type="NCBI Taxonomy" id="2762247"/>
    <lineage>
        <taxon>Bacteria</taxon>
        <taxon>Bacillati</taxon>
        <taxon>Bacillota</taxon>
        <taxon>Clostridia</taxon>
        <taxon>Eubacteriales</taxon>
        <taxon>Clostridiaceae</taxon>
        <taxon>Clostridium</taxon>
    </lineage>
</organism>
<dbReference type="InterPro" id="IPR001381">
    <property type="entry name" value="DHquinase_I"/>
</dbReference>
<dbReference type="CDD" id="cd00502">
    <property type="entry name" value="DHQase_I"/>
    <property type="match status" value="1"/>
</dbReference>
<evidence type="ECO:0000313" key="6">
    <source>
        <dbReference type="Proteomes" id="UP000627781"/>
    </source>
</evidence>
<dbReference type="GO" id="GO:0003855">
    <property type="term" value="F:3-dehydroquinate dehydratase activity"/>
    <property type="evidence" value="ECO:0007669"/>
    <property type="project" value="UniProtKB-EC"/>
</dbReference>
<feature type="binding site" evidence="4">
    <location>
        <position position="233"/>
    </location>
    <ligand>
        <name>3-dehydroquinate</name>
        <dbReference type="ChEBI" id="CHEBI:32364"/>
    </ligand>
</feature>
<feature type="binding site" evidence="4">
    <location>
        <position position="214"/>
    </location>
    <ligand>
        <name>3-dehydroquinate</name>
        <dbReference type="ChEBI" id="CHEBI:32364"/>
    </ligand>
</feature>
<comment type="subunit">
    <text evidence="4">Homodimer.</text>
</comment>
<keyword evidence="6" id="KW-1185">Reference proteome</keyword>
<comment type="caution">
    <text evidence="5">The sequence shown here is derived from an EMBL/GenBank/DDBJ whole genome shotgun (WGS) entry which is preliminary data.</text>
</comment>
<gene>
    <name evidence="4" type="primary">aroD</name>
    <name evidence="5" type="ORF">H9661_04430</name>
</gene>
<comment type="caution">
    <text evidence="4">Lacks conserved residue(s) required for the propagation of feature annotation.</text>
</comment>
<feature type="binding site" evidence="4">
    <location>
        <position position="237"/>
    </location>
    <ligand>
        <name>3-dehydroquinate</name>
        <dbReference type="ChEBI" id="CHEBI:32364"/>
    </ligand>
</feature>
<keyword evidence="4" id="KW-0028">Amino-acid biosynthesis</keyword>
<dbReference type="EC" id="4.2.1.10" evidence="4"/>
<dbReference type="InterPro" id="IPR050146">
    <property type="entry name" value="Type-I_3-dehydroquinase"/>
</dbReference>
<evidence type="ECO:0000256" key="2">
    <source>
        <dbReference type="ARBA" id="ARBA00023239"/>
    </source>
</evidence>
<reference evidence="5 6" key="1">
    <citation type="submission" date="2020-08" db="EMBL/GenBank/DDBJ databases">
        <title>A Genomic Blueprint of the Chicken Gut Microbiome.</title>
        <authorList>
            <person name="Gilroy R."/>
            <person name="Ravi A."/>
            <person name="Getino M."/>
            <person name="Pursley I."/>
            <person name="Horton D.L."/>
            <person name="Alikhan N.-F."/>
            <person name="Baker D."/>
            <person name="Gharbi K."/>
            <person name="Hall N."/>
            <person name="Watson M."/>
            <person name="Adriaenssens E.M."/>
            <person name="Foster-Nyarko E."/>
            <person name="Jarju S."/>
            <person name="Secka A."/>
            <person name="Antonio M."/>
            <person name="Oren A."/>
            <person name="Chaudhuri R."/>
            <person name="La Ragione R.M."/>
            <person name="Hildebrand F."/>
            <person name="Pallen M.J."/>
        </authorList>
    </citation>
    <scope>NUCLEOTIDE SEQUENCE [LARGE SCALE GENOMIC DNA]</scope>
    <source>
        <strain evidence="5 6">Sa3CVN1</strain>
    </source>
</reference>
<proteinExistence type="inferred from homology"/>
<keyword evidence="3 4" id="KW-0704">Schiff base</keyword>
<feature type="binding site" evidence="4">
    <location>
        <begin position="47"/>
        <end position="49"/>
    </location>
    <ligand>
        <name>3-dehydroquinate</name>
        <dbReference type="ChEBI" id="CHEBI:32364"/>
    </ligand>
</feature>
<dbReference type="SUPFAM" id="SSF51569">
    <property type="entry name" value="Aldolase"/>
    <property type="match status" value="1"/>
</dbReference>
<dbReference type="PROSITE" id="PS01028">
    <property type="entry name" value="DEHYDROQUINASE_I"/>
    <property type="match status" value="1"/>
</dbReference>
<evidence type="ECO:0000256" key="4">
    <source>
        <dbReference type="HAMAP-Rule" id="MF_00214"/>
    </source>
</evidence>
<sequence>MEKIVTVRDIKIGEEIPKICVPIVGKTKEELIEEVAALKGISLDIVEWRVDFYEKVEDIQAVKEVLGDLRKLLENTPILFTFRSLKEGGEKEVSTNYYAELNKEIAATKLVDLVDVELFTGDEVVKDIVDSAHASGIKVVMSNHDFFKTPSQEEIVSRLRKMQDLGADLPKIAVMPQNKKDVLVLLSATNEMVENYANRPIITMSMAGTGVISRLAGEVFGSALTFGAAKKASAPGQIAVKDLRTVLDILHNSIK</sequence>
<keyword evidence="4" id="KW-0057">Aromatic amino acid biosynthesis</keyword>
<feature type="active site" description="Proton donor/acceptor" evidence="4">
    <location>
        <position position="144"/>
    </location>
</feature>
<dbReference type="EMBL" id="JACSRA010000005">
    <property type="protein sequence ID" value="MBD7910602.1"/>
    <property type="molecule type" value="Genomic_DNA"/>
</dbReference>
<name>A0ABR8PR18_9CLOT</name>
<dbReference type="Gene3D" id="3.20.20.70">
    <property type="entry name" value="Aldolase class I"/>
    <property type="match status" value="1"/>
</dbReference>
<dbReference type="Pfam" id="PF01487">
    <property type="entry name" value="DHquinase_I"/>
    <property type="match status" value="1"/>
</dbReference>
<dbReference type="NCBIfam" id="TIGR01093">
    <property type="entry name" value="aroD"/>
    <property type="match status" value="1"/>
</dbReference>
<feature type="binding site" evidence="4">
    <location>
        <position position="83"/>
    </location>
    <ligand>
        <name>3-dehydroquinate</name>
        <dbReference type="ChEBI" id="CHEBI:32364"/>
    </ligand>
</feature>
<dbReference type="InterPro" id="IPR018508">
    <property type="entry name" value="3-dehydroquinate_DH_AS"/>
</dbReference>
<keyword evidence="2 4" id="KW-0456">Lyase</keyword>
<evidence type="ECO:0000313" key="5">
    <source>
        <dbReference type="EMBL" id="MBD7910602.1"/>
    </source>
</evidence>
<dbReference type="Proteomes" id="UP000627781">
    <property type="component" value="Unassembled WGS sequence"/>
</dbReference>
<evidence type="ECO:0000256" key="1">
    <source>
        <dbReference type="ARBA" id="ARBA00001864"/>
    </source>
</evidence>
<dbReference type="HAMAP" id="MF_00214">
    <property type="entry name" value="AroD"/>
    <property type="match status" value="1"/>
</dbReference>
<feature type="active site" description="Schiff-base intermediate with substrate" evidence="4">
    <location>
        <position position="171"/>
    </location>
</feature>
<dbReference type="RefSeq" id="WP_143315558.1">
    <property type="nucleotide sequence ID" value="NZ_JACSRA010000005.1"/>
</dbReference>
<comment type="function">
    <text evidence="4">Involved in the third step of the chorismate pathway, which leads to the biosynthesis of aromatic amino acids. Catalyzes the cis-dehydration of 3-dehydroquinate (DHQ) and introduces the first double bond of the aromatic ring to yield 3-dehydroshikimate.</text>
</comment>
<protein>
    <recommendedName>
        <fullName evidence="4">3-dehydroquinate dehydratase</fullName>
        <shortName evidence="4">3-dehydroquinase</shortName>
        <ecNumber evidence="4">4.2.1.10</ecNumber>
    </recommendedName>
    <alternativeName>
        <fullName evidence="4">Type I DHQase</fullName>
    </alternativeName>
    <alternativeName>
        <fullName evidence="4">Type I dehydroquinase</fullName>
        <shortName evidence="4">DHQ1</shortName>
    </alternativeName>
</protein>
<comment type="similarity">
    <text evidence="4">Belongs to the type-I 3-dehydroquinase family.</text>
</comment>
<dbReference type="InterPro" id="IPR013785">
    <property type="entry name" value="Aldolase_TIM"/>
</dbReference>